<reference evidence="2" key="1">
    <citation type="submission" date="2023-07" db="EMBL/GenBank/DDBJ databases">
        <title>Functional and genomic diversity of the sorghum phyllosphere microbiome.</title>
        <authorList>
            <person name="Shade A."/>
        </authorList>
    </citation>
    <scope>NUCLEOTIDE SEQUENCE</scope>
    <source>
        <strain evidence="2">SORGH_AS_0457</strain>
    </source>
</reference>
<sequence length="184" mass="20252">MKLYGILALGLLCNYASAGEYQALEAPEVGREAVAEALAFSAGFPPGSQPVELERWVYGQTTFSARPFPRDSYVQHPGRKVGTLGSISYTPFSGGHPLYACQTNDGQDFFTSTAMDCEGHRKMVHMPILGYIASHQLPGTVPLYRCIRGGFKPRPWADHFDTVDPHCEGQPNPTNEGIRGYIWL</sequence>
<dbReference type="EMBL" id="JAUTAS010000001">
    <property type="protein sequence ID" value="MDQ1109903.1"/>
    <property type="molecule type" value="Genomic_DNA"/>
</dbReference>
<comment type="caution">
    <text evidence="2">The sequence shown here is derived from an EMBL/GenBank/DDBJ whole genome shotgun (WGS) entry which is preliminary data.</text>
</comment>
<dbReference type="AlphaFoldDB" id="A0AAP5ALY2"/>
<dbReference type="RefSeq" id="WP_210132047.1">
    <property type="nucleotide sequence ID" value="NZ_JABEXP010000002.1"/>
</dbReference>
<dbReference type="Proteomes" id="UP001226084">
    <property type="component" value="Unassembled WGS sequence"/>
</dbReference>
<protein>
    <submittedName>
        <fullName evidence="2">Uncharacterized protein</fullName>
    </submittedName>
</protein>
<feature type="signal peptide" evidence="1">
    <location>
        <begin position="1"/>
        <end position="18"/>
    </location>
</feature>
<gene>
    <name evidence="2" type="ORF">QE424_003062</name>
</gene>
<proteinExistence type="predicted"/>
<accession>A0AAP5ALY2</accession>
<evidence type="ECO:0000313" key="3">
    <source>
        <dbReference type="Proteomes" id="UP001226084"/>
    </source>
</evidence>
<evidence type="ECO:0000313" key="2">
    <source>
        <dbReference type="EMBL" id="MDQ1109903.1"/>
    </source>
</evidence>
<organism evidence="2 3">
    <name type="scientific">Stenotrophomonas rhizophila</name>
    <dbReference type="NCBI Taxonomy" id="216778"/>
    <lineage>
        <taxon>Bacteria</taxon>
        <taxon>Pseudomonadati</taxon>
        <taxon>Pseudomonadota</taxon>
        <taxon>Gammaproteobacteria</taxon>
        <taxon>Lysobacterales</taxon>
        <taxon>Lysobacteraceae</taxon>
        <taxon>Stenotrophomonas</taxon>
    </lineage>
</organism>
<feature type="chain" id="PRO_5042920167" evidence="1">
    <location>
        <begin position="19"/>
        <end position="184"/>
    </location>
</feature>
<name>A0AAP5ALY2_9GAMM</name>
<keyword evidence="1" id="KW-0732">Signal</keyword>
<evidence type="ECO:0000256" key="1">
    <source>
        <dbReference type="SAM" id="SignalP"/>
    </source>
</evidence>